<evidence type="ECO:0000313" key="15">
    <source>
        <dbReference type="Proteomes" id="UP000298860"/>
    </source>
</evidence>
<dbReference type="InterPro" id="IPR000462">
    <property type="entry name" value="CDP-OH_P_trans"/>
</dbReference>
<evidence type="ECO:0000256" key="2">
    <source>
        <dbReference type="ARBA" id="ARBA00010441"/>
    </source>
</evidence>
<dbReference type="InterPro" id="IPR043130">
    <property type="entry name" value="CDP-OH_PTrfase_TM_dom"/>
</dbReference>
<dbReference type="RefSeq" id="WP_192909687.1">
    <property type="nucleotide sequence ID" value="NZ_BJFL01000029.1"/>
</dbReference>
<dbReference type="GO" id="GO:0046474">
    <property type="term" value="P:glycerophospholipid biosynthetic process"/>
    <property type="evidence" value="ECO:0007669"/>
    <property type="project" value="TreeGrafter"/>
</dbReference>
<evidence type="ECO:0000256" key="10">
    <source>
        <dbReference type="ARBA" id="ARBA00023264"/>
    </source>
</evidence>
<accession>A0A4D4JBA3</accession>
<evidence type="ECO:0000256" key="12">
    <source>
        <dbReference type="RuleBase" id="RU003750"/>
    </source>
</evidence>
<dbReference type="PANTHER" id="PTHR14269:SF52">
    <property type="entry name" value="PHOSPHATIDYLGLYCEROPHOSPHATE SYNTHASE-RELATED"/>
    <property type="match status" value="1"/>
</dbReference>
<sequence>MSSAAHGGSDDPRPGPSAGAAAEGAGGARPEPAPGAATTVPLFNVANVLTLSRLVLVPVFLVTLFQDGGHQAGWRAVATAVFALASLTDRLDGDLARRRGLVTDVGKIADPIADKALTGSALVGLSLLGDLPWWVTVVIAVREIGVTLLRFAVIRYGVIPASRGGKAKTLLQVVAIGLYLLPLPELAEPVRWVAMGAAVLLTVVTGADYLVRALRLWVRGRGAVAP</sequence>
<name>A0A4D4JBA3_9PSEU</name>
<keyword evidence="3" id="KW-0444">Lipid biosynthesis</keyword>
<keyword evidence="5" id="KW-0812">Transmembrane</keyword>
<dbReference type="InterPro" id="IPR004570">
    <property type="entry name" value="Phosphatidylglycerol_P_synth"/>
</dbReference>
<keyword evidence="9" id="KW-0594">Phospholipid biosynthesis</keyword>
<reference evidence="15" key="1">
    <citation type="submission" date="2019-04" db="EMBL/GenBank/DDBJ databases">
        <title>Draft genome sequence of Pseudonocardiaceae bacterium SL3-2-4.</title>
        <authorList>
            <person name="Ningsih F."/>
            <person name="Yokota A."/>
            <person name="Sakai Y."/>
            <person name="Nanatani K."/>
            <person name="Yabe S."/>
            <person name="Oetari A."/>
            <person name="Sjamsuridzal W."/>
        </authorList>
    </citation>
    <scope>NUCLEOTIDE SEQUENCE [LARGE SCALE GENOMIC DNA]</scope>
    <source>
        <strain evidence="15">SL3-2-4</strain>
    </source>
</reference>
<evidence type="ECO:0000256" key="7">
    <source>
        <dbReference type="ARBA" id="ARBA00023098"/>
    </source>
</evidence>
<dbReference type="EC" id="2.7.8.5" evidence="11"/>
<feature type="compositionally biased region" description="Low complexity" evidence="13">
    <location>
        <begin position="16"/>
        <end position="33"/>
    </location>
</feature>
<dbReference type="InterPro" id="IPR050324">
    <property type="entry name" value="CDP-alcohol_PTase-I"/>
</dbReference>
<evidence type="ECO:0000313" key="14">
    <source>
        <dbReference type="EMBL" id="GDY32844.1"/>
    </source>
</evidence>
<evidence type="ECO:0000256" key="11">
    <source>
        <dbReference type="NCBIfam" id="TIGR00560"/>
    </source>
</evidence>
<keyword evidence="8" id="KW-0472">Membrane</keyword>
<dbReference type="EMBL" id="BJFL01000029">
    <property type="protein sequence ID" value="GDY32844.1"/>
    <property type="molecule type" value="Genomic_DNA"/>
</dbReference>
<dbReference type="InterPro" id="IPR048254">
    <property type="entry name" value="CDP_ALCOHOL_P_TRANSF_CS"/>
</dbReference>
<feature type="region of interest" description="Disordered" evidence="13">
    <location>
        <begin position="1"/>
        <end position="33"/>
    </location>
</feature>
<dbReference type="NCBIfam" id="TIGR00560">
    <property type="entry name" value="pgsA"/>
    <property type="match status" value="1"/>
</dbReference>
<dbReference type="Proteomes" id="UP000298860">
    <property type="component" value="Unassembled WGS sequence"/>
</dbReference>
<proteinExistence type="inferred from homology"/>
<dbReference type="GO" id="GO:0016020">
    <property type="term" value="C:membrane"/>
    <property type="evidence" value="ECO:0007669"/>
    <property type="project" value="UniProtKB-SubCell"/>
</dbReference>
<evidence type="ECO:0000256" key="9">
    <source>
        <dbReference type="ARBA" id="ARBA00023209"/>
    </source>
</evidence>
<evidence type="ECO:0000256" key="3">
    <source>
        <dbReference type="ARBA" id="ARBA00022516"/>
    </source>
</evidence>
<evidence type="ECO:0000256" key="8">
    <source>
        <dbReference type="ARBA" id="ARBA00023136"/>
    </source>
</evidence>
<evidence type="ECO:0000256" key="4">
    <source>
        <dbReference type="ARBA" id="ARBA00022679"/>
    </source>
</evidence>
<evidence type="ECO:0000256" key="5">
    <source>
        <dbReference type="ARBA" id="ARBA00022692"/>
    </source>
</evidence>
<dbReference type="GO" id="GO:0008444">
    <property type="term" value="F:CDP-diacylglycerol-glycerol-3-phosphate 3-phosphatidyltransferase activity"/>
    <property type="evidence" value="ECO:0007669"/>
    <property type="project" value="UniProtKB-UniRule"/>
</dbReference>
<keyword evidence="10" id="KW-1208">Phospholipid metabolism</keyword>
<dbReference type="PROSITE" id="PS00379">
    <property type="entry name" value="CDP_ALCOHOL_P_TRANSF"/>
    <property type="match status" value="1"/>
</dbReference>
<evidence type="ECO:0000256" key="1">
    <source>
        <dbReference type="ARBA" id="ARBA00004141"/>
    </source>
</evidence>
<gene>
    <name evidence="14" type="primary">pgsA_3</name>
    <name evidence="14" type="ORF">GTS_44770</name>
</gene>
<organism evidence="14 15">
    <name type="scientific">Gandjariella thermophila</name>
    <dbReference type="NCBI Taxonomy" id="1931992"/>
    <lineage>
        <taxon>Bacteria</taxon>
        <taxon>Bacillati</taxon>
        <taxon>Actinomycetota</taxon>
        <taxon>Actinomycetes</taxon>
        <taxon>Pseudonocardiales</taxon>
        <taxon>Pseudonocardiaceae</taxon>
        <taxon>Gandjariella</taxon>
    </lineage>
</organism>
<keyword evidence="15" id="KW-1185">Reference proteome</keyword>
<keyword evidence="4 12" id="KW-0808">Transferase</keyword>
<dbReference type="AlphaFoldDB" id="A0A4D4JBA3"/>
<evidence type="ECO:0000256" key="13">
    <source>
        <dbReference type="SAM" id="MobiDB-lite"/>
    </source>
</evidence>
<keyword evidence="7" id="KW-0443">Lipid metabolism</keyword>
<comment type="caution">
    <text evidence="14">The sequence shown here is derived from an EMBL/GenBank/DDBJ whole genome shotgun (WGS) entry which is preliminary data.</text>
</comment>
<protein>
    <recommendedName>
        <fullName evidence="11">CDP-diacylglycerol--glycerol-3-phosphate 3-phosphatidyltransferase</fullName>
        <ecNumber evidence="11">2.7.8.5</ecNumber>
    </recommendedName>
</protein>
<dbReference type="UniPathway" id="UPA00085"/>
<comment type="similarity">
    <text evidence="2 12">Belongs to the CDP-alcohol phosphatidyltransferase class-I family.</text>
</comment>
<keyword evidence="6" id="KW-1133">Transmembrane helix</keyword>
<dbReference type="PANTHER" id="PTHR14269">
    <property type="entry name" value="CDP-DIACYLGLYCEROL--GLYCEROL-3-PHOSPHATE 3-PHOSPHATIDYLTRANSFERASE-RELATED"/>
    <property type="match status" value="1"/>
</dbReference>
<comment type="subcellular location">
    <subcellularLocation>
        <location evidence="1">Membrane</location>
        <topology evidence="1">Multi-pass membrane protein</topology>
    </subcellularLocation>
</comment>
<evidence type="ECO:0000256" key="6">
    <source>
        <dbReference type="ARBA" id="ARBA00022989"/>
    </source>
</evidence>
<dbReference type="Gene3D" id="1.20.120.1760">
    <property type="match status" value="1"/>
</dbReference>
<dbReference type="Pfam" id="PF01066">
    <property type="entry name" value="CDP-OH_P_transf"/>
    <property type="match status" value="1"/>
</dbReference>